<keyword evidence="3" id="KW-1185">Reference proteome</keyword>
<dbReference type="Proteomes" id="UP000583929">
    <property type="component" value="Unassembled WGS sequence"/>
</dbReference>
<feature type="compositionally biased region" description="Basic and acidic residues" evidence="1">
    <location>
        <begin position="1"/>
        <end position="11"/>
    </location>
</feature>
<dbReference type="AlphaFoldDB" id="A0A7J6HMT5"/>
<sequence length="79" mass="8778">PQPRNSDRSSPDQKPSFNSSTHDRDRVVCSSSVEREGIFRFAPSFPAREGAVEVLREKASDMGLDECEVFSDLGFSNLV</sequence>
<name>A0A7J6HMT5_CANSA</name>
<proteinExistence type="predicted"/>
<gene>
    <name evidence="2" type="ORF">G4B88_019115</name>
</gene>
<protein>
    <submittedName>
        <fullName evidence="2">Uncharacterized protein</fullName>
    </submittedName>
</protein>
<dbReference type="EMBL" id="JAATIQ010000036">
    <property type="protein sequence ID" value="KAF4396315.1"/>
    <property type="molecule type" value="Genomic_DNA"/>
</dbReference>
<feature type="non-terminal residue" evidence="2">
    <location>
        <position position="1"/>
    </location>
</feature>
<comment type="caution">
    <text evidence="2">The sequence shown here is derived from an EMBL/GenBank/DDBJ whole genome shotgun (WGS) entry which is preliminary data.</text>
</comment>
<evidence type="ECO:0000313" key="2">
    <source>
        <dbReference type="EMBL" id="KAF4396315.1"/>
    </source>
</evidence>
<evidence type="ECO:0000256" key="1">
    <source>
        <dbReference type="SAM" id="MobiDB-lite"/>
    </source>
</evidence>
<feature type="region of interest" description="Disordered" evidence="1">
    <location>
        <begin position="1"/>
        <end position="27"/>
    </location>
</feature>
<accession>A0A7J6HMT5</accession>
<organism evidence="2 3">
    <name type="scientific">Cannabis sativa</name>
    <name type="common">Hemp</name>
    <name type="synonym">Marijuana</name>
    <dbReference type="NCBI Taxonomy" id="3483"/>
    <lineage>
        <taxon>Eukaryota</taxon>
        <taxon>Viridiplantae</taxon>
        <taxon>Streptophyta</taxon>
        <taxon>Embryophyta</taxon>
        <taxon>Tracheophyta</taxon>
        <taxon>Spermatophyta</taxon>
        <taxon>Magnoliopsida</taxon>
        <taxon>eudicotyledons</taxon>
        <taxon>Gunneridae</taxon>
        <taxon>Pentapetalae</taxon>
        <taxon>rosids</taxon>
        <taxon>fabids</taxon>
        <taxon>Rosales</taxon>
        <taxon>Cannabaceae</taxon>
        <taxon>Cannabis</taxon>
    </lineage>
</organism>
<evidence type="ECO:0000313" key="3">
    <source>
        <dbReference type="Proteomes" id="UP000583929"/>
    </source>
</evidence>
<reference evidence="2 3" key="1">
    <citation type="journal article" date="2020" name="bioRxiv">
        <title>Sequence and annotation of 42 cannabis genomes reveals extensive copy number variation in cannabinoid synthesis and pathogen resistance genes.</title>
        <authorList>
            <person name="Mckernan K.J."/>
            <person name="Helbert Y."/>
            <person name="Kane L.T."/>
            <person name="Ebling H."/>
            <person name="Zhang L."/>
            <person name="Liu B."/>
            <person name="Eaton Z."/>
            <person name="Mclaughlin S."/>
            <person name="Kingan S."/>
            <person name="Baybayan P."/>
            <person name="Concepcion G."/>
            <person name="Jordan M."/>
            <person name="Riva A."/>
            <person name="Barbazuk W."/>
            <person name="Harkins T."/>
        </authorList>
    </citation>
    <scope>NUCLEOTIDE SEQUENCE [LARGE SCALE GENOMIC DNA]</scope>
    <source>
        <strain evidence="3">cv. Jamaican Lion 4</strain>
        <tissue evidence="2">Leaf</tissue>
    </source>
</reference>